<evidence type="ECO:0000313" key="9">
    <source>
        <dbReference type="EMBL" id="TNC43275.1"/>
    </source>
</evidence>
<dbReference type="Gene3D" id="2.40.110.10">
    <property type="entry name" value="Butyryl-CoA Dehydrogenase, subunit A, domain 2"/>
    <property type="match status" value="1"/>
</dbReference>
<keyword evidence="4" id="KW-0274">FAD</keyword>
<name>A0A5C4MAP7_9ACTN</name>
<dbReference type="GO" id="GO:0050660">
    <property type="term" value="F:flavin adenine dinucleotide binding"/>
    <property type="evidence" value="ECO:0007669"/>
    <property type="project" value="InterPro"/>
</dbReference>
<evidence type="ECO:0000256" key="1">
    <source>
        <dbReference type="ARBA" id="ARBA00001974"/>
    </source>
</evidence>
<sequence>MDFTYDTEQIALRDAVRGILGESAGNREKVVATEPGWDRGVWSRLAEMGLLGLPFDEAYDGAGATAIEVGIVAQEIGRVLAPEPFIDVVAGAGQLIADAGSEEQKQELLPAIAAGDRIAVIAHAEPRAPHGTTAYGVTATRAGDGWTLQGVKEPVRHAGVADVLIVSAKDGDVTRLFLVDAAADGLTRTTYATPDDSYAARIVLSGVAATPLGEAGEDALAAAFVRLQTAYGAEALGAMEVSVETTVGYLKTRKQFGVPLSKFQALTFRAADMYTSLELARSVSLWATMALAESGPDALVGSRLQAELGRTGRHISQESIQLHGGIGVTAEYSIGHYAARLTVLDRTLGNEAYHLAQIADGVADRGIVELLH</sequence>
<dbReference type="EMBL" id="VDFR01000081">
    <property type="protein sequence ID" value="TNC43275.1"/>
    <property type="molecule type" value="Genomic_DNA"/>
</dbReference>
<comment type="caution">
    <text evidence="8">The sequence shown here is derived from an EMBL/GenBank/DDBJ whole genome shotgun (WGS) entry which is preliminary data.</text>
</comment>
<dbReference type="RefSeq" id="WP_139106403.1">
    <property type="nucleotide sequence ID" value="NZ_VDFR01000081.1"/>
</dbReference>
<dbReference type="EMBL" id="VDFR01000180">
    <property type="protein sequence ID" value="TNC33005.1"/>
    <property type="molecule type" value="Genomic_DNA"/>
</dbReference>
<feature type="domain" description="Acyl-CoA dehydrogenase/oxidase N-terminal" evidence="7">
    <location>
        <begin position="7"/>
        <end position="116"/>
    </location>
</feature>
<dbReference type="Gene3D" id="1.10.540.10">
    <property type="entry name" value="Acyl-CoA dehydrogenase/oxidase, N-terminal domain"/>
    <property type="match status" value="1"/>
</dbReference>
<dbReference type="PANTHER" id="PTHR43884">
    <property type="entry name" value="ACYL-COA DEHYDROGENASE"/>
    <property type="match status" value="1"/>
</dbReference>
<dbReference type="InterPro" id="IPR036250">
    <property type="entry name" value="AcylCo_DH-like_C"/>
</dbReference>
<dbReference type="OrthoDB" id="7328575at2"/>
<comment type="cofactor">
    <cofactor evidence="1">
        <name>FAD</name>
        <dbReference type="ChEBI" id="CHEBI:57692"/>
    </cofactor>
</comment>
<organism evidence="8 10">
    <name type="scientific">Mumia zhuanghuii</name>
    <dbReference type="NCBI Taxonomy" id="2585211"/>
    <lineage>
        <taxon>Bacteria</taxon>
        <taxon>Bacillati</taxon>
        <taxon>Actinomycetota</taxon>
        <taxon>Actinomycetes</taxon>
        <taxon>Propionibacteriales</taxon>
        <taxon>Nocardioidaceae</taxon>
        <taxon>Mumia</taxon>
    </lineage>
</organism>
<evidence type="ECO:0000313" key="8">
    <source>
        <dbReference type="EMBL" id="TNC33005.1"/>
    </source>
</evidence>
<dbReference type="Gene3D" id="1.20.140.10">
    <property type="entry name" value="Butyryl-CoA Dehydrogenase, subunit A, domain 3"/>
    <property type="match status" value="1"/>
</dbReference>
<dbReference type="Proteomes" id="UP000306740">
    <property type="component" value="Unassembled WGS sequence"/>
</dbReference>
<gene>
    <name evidence="9" type="ORF">FHE65_18630</name>
    <name evidence="8" type="ORF">FHE65_29720</name>
</gene>
<evidence type="ECO:0000313" key="10">
    <source>
        <dbReference type="Proteomes" id="UP000306740"/>
    </source>
</evidence>
<keyword evidence="3" id="KW-0285">Flavoprotein</keyword>
<evidence type="ECO:0000256" key="3">
    <source>
        <dbReference type="ARBA" id="ARBA00022630"/>
    </source>
</evidence>
<dbReference type="Pfam" id="PF00441">
    <property type="entry name" value="Acyl-CoA_dh_1"/>
    <property type="match status" value="1"/>
</dbReference>
<dbReference type="CDD" id="cd00567">
    <property type="entry name" value="ACAD"/>
    <property type="match status" value="1"/>
</dbReference>
<dbReference type="PANTHER" id="PTHR43884:SF20">
    <property type="entry name" value="ACYL-COA DEHYDROGENASE FADE28"/>
    <property type="match status" value="1"/>
</dbReference>
<evidence type="ECO:0000259" key="6">
    <source>
        <dbReference type="Pfam" id="PF00441"/>
    </source>
</evidence>
<evidence type="ECO:0000259" key="7">
    <source>
        <dbReference type="Pfam" id="PF02771"/>
    </source>
</evidence>
<proteinExistence type="inferred from homology"/>
<accession>A0A5C4MAP7</accession>
<dbReference type="InterPro" id="IPR009075">
    <property type="entry name" value="AcylCo_DH/oxidase_C"/>
</dbReference>
<dbReference type="InterPro" id="IPR046373">
    <property type="entry name" value="Acyl-CoA_Oxase/DH_mid-dom_sf"/>
</dbReference>
<dbReference type="InterPro" id="IPR009100">
    <property type="entry name" value="AcylCoA_DH/oxidase_NM_dom_sf"/>
</dbReference>
<dbReference type="SUPFAM" id="SSF56645">
    <property type="entry name" value="Acyl-CoA dehydrogenase NM domain-like"/>
    <property type="match status" value="1"/>
</dbReference>
<dbReference type="SUPFAM" id="SSF47203">
    <property type="entry name" value="Acyl-CoA dehydrogenase C-terminal domain-like"/>
    <property type="match status" value="1"/>
</dbReference>
<feature type="domain" description="Acyl-CoA dehydrogenase/oxidase C-terminal" evidence="6">
    <location>
        <begin position="229"/>
        <end position="362"/>
    </location>
</feature>
<dbReference type="AlphaFoldDB" id="A0A5C4MAP7"/>
<dbReference type="Pfam" id="PF02771">
    <property type="entry name" value="Acyl-CoA_dh_N"/>
    <property type="match status" value="1"/>
</dbReference>
<dbReference type="GO" id="GO:0003995">
    <property type="term" value="F:acyl-CoA dehydrogenase activity"/>
    <property type="evidence" value="ECO:0007669"/>
    <property type="project" value="TreeGrafter"/>
</dbReference>
<dbReference type="InterPro" id="IPR013786">
    <property type="entry name" value="AcylCoA_DH/ox_N"/>
</dbReference>
<comment type="similarity">
    <text evidence="2">Belongs to the acyl-CoA dehydrogenase family.</text>
</comment>
<evidence type="ECO:0000256" key="4">
    <source>
        <dbReference type="ARBA" id="ARBA00022827"/>
    </source>
</evidence>
<evidence type="ECO:0000256" key="2">
    <source>
        <dbReference type="ARBA" id="ARBA00009347"/>
    </source>
</evidence>
<dbReference type="InterPro" id="IPR037069">
    <property type="entry name" value="AcylCoA_DH/ox_N_sf"/>
</dbReference>
<reference evidence="8 10" key="1">
    <citation type="submission" date="2019-05" db="EMBL/GenBank/DDBJ databases">
        <title>Mumia sp. nov., isolated from the intestinal contents of plateau pika (Ochotona curzoniae) in the Qinghai-Tibet plateau of China.</title>
        <authorList>
            <person name="Tian Z."/>
        </authorList>
    </citation>
    <scope>NUCLEOTIDE SEQUENCE [LARGE SCALE GENOMIC DNA]</scope>
    <source>
        <strain evidence="10">527</strain>
        <strain evidence="8">Z527</strain>
    </source>
</reference>
<keyword evidence="5" id="KW-0560">Oxidoreductase</keyword>
<evidence type="ECO:0000256" key="5">
    <source>
        <dbReference type="ARBA" id="ARBA00023002"/>
    </source>
</evidence>
<protein>
    <submittedName>
        <fullName evidence="8">Acyl-CoA dehydrogenase</fullName>
    </submittedName>
</protein>